<dbReference type="EMBL" id="FNCN01000043">
    <property type="protein sequence ID" value="SDI30434.1"/>
    <property type="molecule type" value="Genomic_DNA"/>
</dbReference>
<keyword evidence="2" id="KW-1185">Reference proteome</keyword>
<organism evidence="1 2">
    <name type="scientific">Sinosporangium album</name>
    <dbReference type="NCBI Taxonomy" id="504805"/>
    <lineage>
        <taxon>Bacteria</taxon>
        <taxon>Bacillati</taxon>
        <taxon>Actinomycetota</taxon>
        <taxon>Actinomycetes</taxon>
        <taxon>Streptosporangiales</taxon>
        <taxon>Streptosporangiaceae</taxon>
        <taxon>Sinosporangium</taxon>
    </lineage>
</organism>
<reference evidence="1 2" key="1">
    <citation type="submission" date="2016-10" db="EMBL/GenBank/DDBJ databases">
        <authorList>
            <person name="de Groot N.N."/>
        </authorList>
    </citation>
    <scope>NUCLEOTIDE SEQUENCE [LARGE SCALE GENOMIC DNA]</scope>
    <source>
        <strain evidence="1 2">CPCC 201354</strain>
    </source>
</reference>
<evidence type="ECO:0000313" key="1">
    <source>
        <dbReference type="EMBL" id="SDI30434.1"/>
    </source>
</evidence>
<evidence type="ECO:0000313" key="2">
    <source>
        <dbReference type="Proteomes" id="UP000198923"/>
    </source>
</evidence>
<protein>
    <submittedName>
        <fullName evidence="1">Uncharacterized protein</fullName>
    </submittedName>
</protein>
<dbReference type="AlphaFoldDB" id="A0A1G8JGM8"/>
<dbReference type="STRING" id="504805.SAMN05421505_14320"/>
<name>A0A1G8JGM8_9ACTN</name>
<sequence>MIHPKSPFRSISAIAQKEPLLRHGPTLLQGINMRAGTQIRCRRTGFRGALNRYRNMNRDWAAAIKAFPVTLPG</sequence>
<accession>A0A1G8JGM8</accession>
<gene>
    <name evidence="1" type="ORF">SAMN05421505_14320</name>
</gene>
<dbReference type="Proteomes" id="UP000198923">
    <property type="component" value="Unassembled WGS sequence"/>
</dbReference>
<proteinExistence type="predicted"/>